<keyword evidence="3" id="KW-1185">Reference proteome</keyword>
<dbReference type="InterPro" id="IPR028973">
    <property type="entry name" value="PhnB-like"/>
</dbReference>
<keyword evidence="2" id="KW-0830">Ubiquinone</keyword>
<dbReference type="PIRSF" id="PIRSF021700">
    <property type="entry name" value="3_dmu_93_MTrfase"/>
    <property type="match status" value="1"/>
</dbReference>
<dbReference type="PATRIC" id="fig|1263870.3.peg.1843"/>
<dbReference type="EC" id="2.1.1.64" evidence="2"/>
<dbReference type="EMBL" id="ANOH01000120">
    <property type="protein sequence ID" value="EMI56874.1"/>
    <property type="molecule type" value="Genomic_DNA"/>
</dbReference>
<gene>
    <name evidence="2" type="ORF">RSSM_01720</name>
</gene>
<evidence type="ECO:0000313" key="3">
    <source>
        <dbReference type="Proteomes" id="UP000011885"/>
    </source>
</evidence>
<dbReference type="SUPFAM" id="SSF54593">
    <property type="entry name" value="Glyoxalase/Bleomycin resistance protein/Dihydroxybiphenyl dioxygenase"/>
    <property type="match status" value="1"/>
</dbReference>
<evidence type="ECO:0000259" key="1">
    <source>
        <dbReference type="Pfam" id="PF06983"/>
    </source>
</evidence>
<dbReference type="InterPro" id="IPR029068">
    <property type="entry name" value="Glyas_Bleomycin-R_OHBP_Dase"/>
</dbReference>
<feature type="domain" description="PhnB-like" evidence="1">
    <location>
        <begin position="5"/>
        <end position="114"/>
    </location>
</feature>
<dbReference type="CDD" id="cd06588">
    <property type="entry name" value="PhnB_like"/>
    <property type="match status" value="1"/>
</dbReference>
<proteinExistence type="predicted"/>
<reference evidence="2 3" key="1">
    <citation type="journal article" date="2013" name="Mar. Genomics">
        <title>Expression of sulfatases in Rhodopirellula baltica and the diversity of sulfatases in the genus Rhodopirellula.</title>
        <authorList>
            <person name="Wegner C.E."/>
            <person name="Richter-Heitmann T."/>
            <person name="Klindworth A."/>
            <person name="Klockow C."/>
            <person name="Richter M."/>
            <person name="Achstetter T."/>
            <person name="Glockner F.O."/>
            <person name="Harder J."/>
        </authorList>
    </citation>
    <scope>NUCLEOTIDE SEQUENCE [LARGE SCALE GENOMIC DNA]</scope>
    <source>
        <strain evidence="2 3">SM41</strain>
    </source>
</reference>
<dbReference type="AlphaFoldDB" id="M5U6I2"/>
<name>M5U6I2_9BACT</name>
<accession>M5U6I2</accession>
<keyword evidence="2" id="KW-0489">Methyltransferase</keyword>
<organism evidence="2 3">
    <name type="scientific">Rhodopirellula sallentina SM41</name>
    <dbReference type="NCBI Taxonomy" id="1263870"/>
    <lineage>
        <taxon>Bacteria</taxon>
        <taxon>Pseudomonadati</taxon>
        <taxon>Planctomycetota</taxon>
        <taxon>Planctomycetia</taxon>
        <taxon>Pirellulales</taxon>
        <taxon>Pirellulaceae</taxon>
        <taxon>Rhodopirellula</taxon>
    </lineage>
</organism>
<dbReference type="Pfam" id="PF06983">
    <property type="entry name" value="3-dmu-9_3-mt"/>
    <property type="match status" value="1"/>
</dbReference>
<dbReference type="Proteomes" id="UP000011885">
    <property type="component" value="Unassembled WGS sequence"/>
</dbReference>
<dbReference type="GO" id="GO:0032259">
    <property type="term" value="P:methylation"/>
    <property type="evidence" value="ECO:0007669"/>
    <property type="project" value="UniProtKB-KW"/>
</dbReference>
<dbReference type="PANTHER" id="PTHR33990">
    <property type="entry name" value="PROTEIN YJDN-RELATED"/>
    <property type="match status" value="1"/>
</dbReference>
<dbReference type="RefSeq" id="WP_008676378.1">
    <property type="nucleotide sequence ID" value="NZ_ANOH01000120.1"/>
</dbReference>
<protein>
    <submittedName>
        <fullName evidence="2">3-demethylubiquinone-9 3-O-methyltransferase</fullName>
        <ecNumber evidence="2">2.1.1.64</ecNumber>
    </submittedName>
</protein>
<dbReference type="InterPro" id="IPR009725">
    <property type="entry name" value="3_dmu_93_MTrfase"/>
</dbReference>
<dbReference type="Gene3D" id="3.10.180.10">
    <property type="entry name" value="2,3-Dihydroxybiphenyl 1,2-Dioxygenase, domain 1"/>
    <property type="match status" value="1"/>
</dbReference>
<evidence type="ECO:0000313" key="2">
    <source>
        <dbReference type="EMBL" id="EMI56874.1"/>
    </source>
</evidence>
<dbReference type="PANTHER" id="PTHR33990:SF2">
    <property type="entry name" value="PHNB-LIKE DOMAIN-CONTAINING PROTEIN"/>
    <property type="match status" value="1"/>
</dbReference>
<sequence length="157" mass="17838">MKIKQRITPFLSYCDRAEEAADFYVSVIPDSHIIRKVVNPSDQSVLTVEFEMCGMRTIALNAGQQWEFTEAFSLAIVCDSQEEIDRLWDDLLGDGGQELACGWLKDPFGMCWQVWPSVMEDWFAADSPAGLQRMFKALWQMKKLDIAALTKAYAGNE</sequence>
<dbReference type="OrthoDB" id="9806473at2"/>
<keyword evidence="2" id="KW-0808">Transferase</keyword>
<comment type="caution">
    <text evidence="2">The sequence shown here is derived from an EMBL/GenBank/DDBJ whole genome shotgun (WGS) entry which is preliminary data.</text>
</comment>
<dbReference type="GO" id="GO:0061542">
    <property type="term" value="F:3-demethylubiquinol 3-O-methyltransferase activity"/>
    <property type="evidence" value="ECO:0007669"/>
    <property type="project" value="UniProtKB-EC"/>
</dbReference>